<dbReference type="AlphaFoldDB" id="A0A7R9GDR3"/>
<dbReference type="Pfam" id="PF05199">
    <property type="entry name" value="GMC_oxred_C"/>
    <property type="match status" value="1"/>
</dbReference>
<evidence type="ECO:0000313" key="4">
    <source>
        <dbReference type="Proteomes" id="UP000678499"/>
    </source>
</evidence>
<dbReference type="Pfam" id="PF00732">
    <property type="entry name" value="GMC_oxred_N"/>
    <property type="match status" value="1"/>
</dbReference>
<dbReference type="InterPro" id="IPR000172">
    <property type="entry name" value="GMC_OxRdtase_N"/>
</dbReference>
<dbReference type="GO" id="GO:0050660">
    <property type="term" value="F:flavin adenine dinucleotide binding"/>
    <property type="evidence" value="ECO:0007669"/>
    <property type="project" value="InterPro"/>
</dbReference>
<dbReference type="SUPFAM" id="SSF54373">
    <property type="entry name" value="FAD-linked reductases, C-terminal domain"/>
    <property type="match status" value="1"/>
</dbReference>
<dbReference type="OrthoDB" id="269227at2759"/>
<name>A0A7R9GDR3_9CRUS</name>
<protein>
    <recommendedName>
        <fullName evidence="2">Glucose-methanol-choline oxidoreductase N-terminal domain-containing protein</fullName>
    </recommendedName>
</protein>
<dbReference type="InterPro" id="IPR036188">
    <property type="entry name" value="FAD/NAD-bd_sf"/>
</dbReference>
<evidence type="ECO:0000256" key="1">
    <source>
        <dbReference type="ARBA" id="ARBA00010790"/>
    </source>
</evidence>
<accession>A0A7R9GDR3</accession>
<dbReference type="SUPFAM" id="SSF51905">
    <property type="entry name" value="FAD/NAD(P)-binding domain"/>
    <property type="match status" value="1"/>
</dbReference>
<organism evidence="3">
    <name type="scientific">Notodromas monacha</name>
    <dbReference type="NCBI Taxonomy" id="399045"/>
    <lineage>
        <taxon>Eukaryota</taxon>
        <taxon>Metazoa</taxon>
        <taxon>Ecdysozoa</taxon>
        <taxon>Arthropoda</taxon>
        <taxon>Crustacea</taxon>
        <taxon>Oligostraca</taxon>
        <taxon>Ostracoda</taxon>
        <taxon>Podocopa</taxon>
        <taxon>Podocopida</taxon>
        <taxon>Cypridocopina</taxon>
        <taxon>Cypridoidea</taxon>
        <taxon>Cyprididae</taxon>
        <taxon>Notodromas</taxon>
    </lineage>
</organism>
<dbReference type="GO" id="GO:0016614">
    <property type="term" value="F:oxidoreductase activity, acting on CH-OH group of donors"/>
    <property type="evidence" value="ECO:0007669"/>
    <property type="project" value="InterPro"/>
</dbReference>
<sequence>MIAQGTTRRGRRCSTAKAFLRPVRLRKNLHISLFTFVHKVLIDRNDKAFAIKYEKHGRIGHAFAKKEIILSAGTIGSPTILMHSGIGPKEHLEEFGIPVIRDLPVGRNLQDHIGVFGLNFLAKKGLAFKQDRYEKLSSILKYYLKGEGPLTSIGGVEALAFMHTKYSNDSNLPDVEFHFIPGSPAADGGRHLWRAQGLPFEVYEEFYEPLLDKDVWTCLPMLLRPKSVGVIKLRSSNVYEYPLIYPNYLTHPLDTATLVEALKMMILMSETKAFREVGTRVYARPFPGCENHDLFSDKYFECLVRHTTQTIYHPVGTAKMGPSWDPEAVVDPELRVYGIKSLRVADCSIMPTIVSGNTNAPTIMIGERASDLIKAKWGYVA</sequence>
<gene>
    <name evidence="3" type="ORF">NMOB1V02_LOCUS6512</name>
</gene>
<dbReference type="PROSITE" id="PS00624">
    <property type="entry name" value="GMC_OXRED_2"/>
    <property type="match status" value="1"/>
</dbReference>
<dbReference type="Gene3D" id="3.50.50.60">
    <property type="entry name" value="FAD/NAD(P)-binding domain"/>
    <property type="match status" value="2"/>
</dbReference>
<dbReference type="PANTHER" id="PTHR11552">
    <property type="entry name" value="GLUCOSE-METHANOL-CHOLINE GMC OXIDOREDUCTASE"/>
    <property type="match status" value="1"/>
</dbReference>
<dbReference type="EMBL" id="OA883408">
    <property type="protein sequence ID" value="CAD7278816.1"/>
    <property type="molecule type" value="Genomic_DNA"/>
</dbReference>
<dbReference type="PANTHER" id="PTHR11552:SF227">
    <property type="entry name" value="GLUCOSE DEHYDROGENASE [FAD, QUINONE]-LIKE PROTEIN"/>
    <property type="match status" value="1"/>
</dbReference>
<evidence type="ECO:0000313" key="3">
    <source>
        <dbReference type="EMBL" id="CAD7278816.1"/>
    </source>
</evidence>
<dbReference type="InterPro" id="IPR007867">
    <property type="entry name" value="GMC_OxRtase_C"/>
</dbReference>
<dbReference type="Proteomes" id="UP000678499">
    <property type="component" value="Unassembled WGS sequence"/>
</dbReference>
<dbReference type="EMBL" id="CAJPEX010001371">
    <property type="protein sequence ID" value="CAG0918968.1"/>
    <property type="molecule type" value="Genomic_DNA"/>
</dbReference>
<dbReference type="InterPro" id="IPR012132">
    <property type="entry name" value="GMC_OxRdtase"/>
</dbReference>
<proteinExistence type="inferred from homology"/>
<reference evidence="3" key="1">
    <citation type="submission" date="2020-11" db="EMBL/GenBank/DDBJ databases">
        <authorList>
            <person name="Tran Van P."/>
        </authorList>
    </citation>
    <scope>NUCLEOTIDE SEQUENCE</scope>
</reference>
<comment type="similarity">
    <text evidence="1">Belongs to the GMC oxidoreductase family.</text>
</comment>
<feature type="domain" description="Glucose-methanol-choline oxidoreductase N-terminal" evidence="2">
    <location>
        <begin position="73"/>
        <end position="87"/>
    </location>
</feature>
<dbReference type="Gene3D" id="3.30.560.10">
    <property type="entry name" value="Glucose Oxidase, domain 3"/>
    <property type="match status" value="1"/>
</dbReference>
<keyword evidence="4" id="KW-1185">Reference proteome</keyword>
<evidence type="ECO:0000259" key="2">
    <source>
        <dbReference type="PROSITE" id="PS00624"/>
    </source>
</evidence>